<comment type="similarity">
    <text evidence="1">Belongs to the short-chain dehydrogenases/reductases (SDR) family.</text>
</comment>
<dbReference type="Proteomes" id="UP000254866">
    <property type="component" value="Unassembled WGS sequence"/>
</dbReference>
<sequence length="250" mass="26347">MSLSGKVIALSGAASGIGLATARLLATKGAKLSLADSQEQALQSLATELRAASHEVLTFVVDVRNRASVEDWTQQTVACFGKLDGAVNSAGVGGKNLLLHGIHEIEDEDWDWVFDVNVKGALNCLRAQIPHFKDGGSIVNVASLGGLMAVAKNSAYVASKHALVGLCRTAAKELGARNIRVNCVCPGPIETPLLKEGNNAVELEMYAKFAPMQRIGQPEEVATVIEWLLSSNSCYVTGTSQVIDGGVYAQ</sequence>
<dbReference type="PANTHER" id="PTHR42760">
    <property type="entry name" value="SHORT-CHAIN DEHYDROGENASES/REDUCTASES FAMILY MEMBER"/>
    <property type="match status" value="1"/>
</dbReference>
<dbReference type="PRINTS" id="PR00080">
    <property type="entry name" value="SDRFAMILY"/>
</dbReference>
<dbReference type="Pfam" id="PF13561">
    <property type="entry name" value="adh_short_C2"/>
    <property type="match status" value="1"/>
</dbReference>
<protein>
    <recommendedName>
        <fullName evidence="3">Ketoreductase domain-containing protein</fullName>
    </recommendedName>
</protein>
<keyword evidence="2" id="KW-0521">NADP</keyword>
<reference evidence="4 5" key="1">
    <citation type="journal article" date="2018" name="IMA Fungus">
        <title>IMA Genome-F 9: Draft genome sequence of Annulohypoxylon stygium, Aspergillus mulundensis, Berkeleyomyces basicola (syn. Thielaviopsis basicola), Ceratocystis smalleyi, two Cercospora beticola strains, Coleophoma cylindrospora, Fusarium fracticaudum, Phialophora cf. hyalina, and Morchella septimelata.</title>
        <authorList>
            <person name="Wingfield B.D."/>
            <person name="Bills G.F."/>
            <person name="Dong Y."/>
            <person name="Huang W."/>
            <person name="Nel W.J."/>
            <person name="Swalarsk-Parry B.S."/>
            <person name="Vaghefi N."/>
            <person name="Wilken P.M."/>
            <person name="An Z."/>
            <person name="de Beer Z.W."/>
            <person name="De Vos L."/>
            <person name="Chen L."/>
            <person name="Duong T.A."/>
            <person name="Gao Y."/>
            <person name="Hammerbacher A."/>
            <person name="Kikkert J.R."/>
            <person name="Li Y."/>
            <person name="Li H."/>
            <person name="Li K."/>
            <person name="Li Q."/>
            <person name="Liu X."/>
            <person name="Ma X."/>
            <person name="Naidoo K."/>
            <person name="Pethybridge S.J."/>
            <person name="Sun J."/>
            <person name="Steenkamp E.T."/>
            <person name="van der Nest M.A."/>
            <person name="van Wyk S."/>
            <person name="Wingfield M.J."/>
            <person name="Xiong C."/>
            <person name="Yue Q."/>
            <person name="Zhang X."/>
        </authorList>
    </citation>
    <scope>NUCLEOTIDE SEQUENCE [LARGE SCALE GENOMIC DNA]</scope>
    <source>
        <strain evidence="4 5">BP 5553</strain>
    </source>
</reference>
<dbReference type="SMART" id="SM00822">
    <property type="entry name" value="PKS_KR"/>
    <property type="match status" value="1"/>
</dbReference>
<dbReference type="InterPro" id="IPR036291">
    <property type="entry name" value="NAD(P)-bd_dom_sf"/>
</dbReference>
<dbReference type="FunFam" id="3.40.50.720:FF:000084">
    <property type="entry name" value="Short-chain dehydrogenase reductase"/>
    <property type="match status" value="1"/>
</dbReference>
<evidence type="ECO:0000313" key="4">
    <source>
        <dbReference type="EMBL" id="RDL31821.1"/>
    </source>
</evidence>
<gene>
    <name evidence="4" type="ORF">BP5553_09223</name>
</gene>
<dbReference type="GO" id="GO:0006633">
    <property type="term" value="P:fatty acid biosynthetic process"/>
    <property type="evidence" value="ECO:0007669"/>
    <property type="project" value="TreeGrafter"/>
</dbReference>
<organism evidence="4 5">
    <name type="scientific">Venustampulla echinocandica</name>
    <dbReference type="NCBI Taxonomy" id="2656787"/>
    <lineage>
        <taxon>Eukaryota</taxon>
        <taxon>Fungi</taxon>
        <taxon>Dikarya</taxon>
        <taxon>Ascomycota</taxon>
        <taxon>Pezizomycotina</taxon>
        <taxon>Leotiomycetes</taxon>
        <taxon>Helotiales</taxon>
        <taxon>Pleuroascaceae</taxon>
        <taxon>Venustampulla</taxon>
    </lineage>
</organism>
<feature type="domain" description="Ketoreductase" evidence="3">
    <location>
        <begin position="6"/>
        <end position="182"/>
    </location>
</feature>
<dbReference type="GO" id="GO:0016616">
    <property type="term" value="F:oxidoreductase activity, acting on the CH-OH group of donors, NAD or NADP as acceptor"/>
    <property type="evidence" value="ECO:0007669"/>
    <property type="project" value="UniProtKB-ARBA"/>
</dbReference>
<dbReference type="STRING" id="2656787.A0A370TC48"/>
<evidence type="ECO:0000256" key="1">
    <source>
        <dbReference type="ARBA" id="ARBA00006484"/>
    </source>
</evidence>
<dbReference type="CDD" id="cd05233">
    <property type="entry name" value="SDR_c"/>
    <property type="match status" value="1"/>
</dbReference>
<dbReference type="PROSITE" id="PS00061">
    <property type="entry name" value="ADH_SHORT"/>
    <property type="match status" value="1"/>
</dbReference>
<dbReference type="EMBL" id="NPIC01000011">
    <property type="protein sequence ID" value="RDL31821.1"/>
    <property type="molecule type" value="Genomic_DNA"/>
</dbReference>
<dbReference type="SUPFAM" id="SSF51735">
    <property type="entry name" value="NAD(P)-binding Rossmann-fold domains"/>
    <property type="match status" value="1"/>
</dbReference>
<dbReference type="PANTHER" id="PTHR42760:SF45">
    <property type="entry name" value="SHORT CHAIN DEHYDROGENASE_REDUCTASE FAMILY PROTEIN, PUTATIVE (AFU_ORTHOLOGUE AFUA_3G09150)-RELATED"/>
    <property type="match status" value="1"/>
</dbReference>
<comment type="caution">
    <text evidence="4">The sequence shown here is derived from an EMBL/GenBank/DDBJ whole genome shotgun (WGS) entry which is preliminary data.</text>
</comment>
<dbReference type="PRINTS" id="PR00081">
    <property type="entry name" value="GDHRDH"/>
</dbReference>
<evidence type="ECO:0000259" key="3">
    <source>
        <dbReference type="SMART" id="SM00822"/>
    </source>
</evidence>
<keyword evidence="5" id="KW-1185">Reference proteome</keyword>
<proteinExistence type="inferred from homology"/>
<accession>A0A370TC48</accession>
<dbReference type="OrthoDB" id="1669814at2759"/>
<evidence type="ECO:0000256" key="2">
    <source>
        <dbReference type="ARBA" id="ARBA00022857"/>
    </source>
</evidence>
<dbReference type="GO" id="GO:0009688">
    <property type="term" value="P:abscisic acid biosynthetic process"/>
    <property type="evidence" value="ECO:0007669"/>
    <property type="project" value="UniProtKB-ARBA"/>
</dbReference>
<dbReference type="InterPro" id="IPR002347">
    <property type="entry name" value="SDR_fam"/>
</dbReference>
<dbReference type="Gene3D" id="3.40.50.720">
    <property type="entry name" value="NAD(P)-binding Rossmann-like Domain"/>
    <property type="match status" value="1"/>
</dbReference>
<dbReference type="RefSeq" id="XP_031865753.1">
    <property type="nucleotide sequence ID" value="XM_032017846.1"/>
</dbReference>
<dbReference type="GeneID" id="43602072"/>
<dbReference type="AlphaFoldDB" id="A0A370TC48"/>
<name>A0A370TC48_9HELO</name>
<dbReference type="GO" id="GO:0048038">
    <property type="term" value="F:quinone binding"/>
    <property type="evidence" value="ECO:0007669"/>
    <property type="project" value="TreeGrafter"/>
</dbReference>
<evidence type="ECO:0000313" key="5">
    <source>
        <dbReference type="Proteomes" id="UP000254866"/>
    </source>
</evidence>
<dbReference type="InterPro" id="IPR020904">
    <property type="entry name" value="Sc_DH/Rdtase_CS"/>
</dbReference>
<dbReference type="InterPro" id="IPR057326">
    <property type="entry name" value="KR_dom"/>
</dbReference>